<feature type="repeat" description="WD" evidence="3">
    <location>
        <begin position="997"/>
        <end position="1031"/>
    </location>
</feature>
<reference evidence="5" key="1">
    <citation type="submission" date="2022-12" db="EMBL/GenBank/DDBJ databases">
        <authorList>
            <person name="Ruckert C."/>
            <person name="Busche T."/>
            <person name="Kalinowski J."/>
            <person name="Wittmann C."/>
        </authorList>
    </citation>
    <scope>NUCLEOTIDE SEQUENCE</scope>
    <source>
        <strain evidence="5">DSM 40467</strain>
    </source>
</reference>
<dbReference type="PANTHER" id="PTHR22847:SF637">
    <property type="entry name" value="WD REPEAT DOMAIN 5B"/>
    <property type="match status" value="1"/>
</dbReference>
<dbReference type="Gene3D" id="3.40.50.1460">
    <property type="match status" value="1"/>
</dbReference>
<dbReference type="InterPro" id="IPR049052">
    <property type="entry name" value="nSTAND1"/>
</dbReference>
<dbReference type="InterPro" id="IPR001680">
    <property type="entry name" value="WD40_rpt"/>
</dbReference>
<dbReference type="PROSITE" id="PS50082">
    <property type="entry name" value="WD_REPEATS_2"/>
    <property type="match status" value="7"/>
</dbReference>
<dbReference type="Gene3D" id="2.130.10.10">
    <property type="entry name" value="YVTN repeat-like/Quinoprotein amine dehydrogenase"/>
    <property type="match status" value="4"/>
</dbReference>
<keyword evidence="1 3" id="KW-0853">WD repeat</keyword>
<feature type="repeat" description="WD" evidence="3">
    <location>
        <begin position="861"/>
        <end position="895"/>
    </location>
</feature>
<dbReference type="SUPFAM" id="SSF50978">
    <property type="entry name" value="WD40 repeat-like"/>
    <property type="match status" value="2"/>
</dbReference>
<dbReference type="PROSITE" id="PS00678">
    <property type="entry name" value="WD_REPEATS_1"/>
    <property type="match status" value="2"/>
</dbReference>
<dbReference type="PROSITE" id="PS50294">
    <property type="entry name" value="WD_REPEATS_REGION"/>
    <property type="match status" value="6"/>
</dbReference>
<organism evidence="5 6">
    <name type="scientific">Streptomyces cinnabarinus</name>
    <dbReference type="NCBI Taxonomy" id="67287"/>
    <lineage>
        <taxon>Bacteria</taxon>
        <taxon>Bacillati</taxon>
        <taxon>Actinomycetota</taxon>
        <taxon>Actinomycetes</taxon>
        <taxon>Kitasatosporales</taxon>
        <taxon>Streptomycetaceae</taxon>
        <taxon>Streptomyces</taxon>
    </lineage>
</organism>
<dbReference type="Proteomes" id="UP001164439">
    <property type="component" value="Chromosome"/>
</dbReference>
<gene>
    <name evidence="5" type="ORF">STRCI_008186</name>
</gene>
<dbReference type="PANTHER" id="PTHR22847">
    <property type="entry name" value="WD40 REPEAT PROTEIN"/>
    <property type="match status" value="1"/>
</dbReference>
<evidence type="ECO:0000259" key="4">
    <source>
        <dbReference type="Pfam" id="PF20703"/>
    </source>
</evidence>
<dbReference type="SUPFAM" id="SSF52540">
    <property type="entry name" value="P-loop containing nucleoside triphosphate hydrolases"/>
    <property type="match status" value="1"/>
</dbReference>
<feature type="repeat" description="WD" evidence="3">
    <location>
        <begin position="1045"/>
        <end position="1086"/>
    </location>
</feature>
<keyword evidence="2" id="KW-0677">Repeat</keyword>
<evidence type="ECO:0000256" key="2">
    <source>
        <dbReference type="ARBA" id="ARBA00022737"/>
    </source>
</evidence>
<dbReference type="EMBL" id="CP114413">
    <property type="protein sequence ID" value="WAZ26592.1"/>
    <property type="molecule type" value="Genomic_DNA"/>
</dbReference>
<proteinExistence type="predicted"/>
<dbReference type="InterPro" id="IPR036322">
    <property type="entry name" value="WD40_repeat_dom_sf"/>
</dbReference>
<dbReference type="CDD" id="cd00200">
    <property type="entry name" value="WD40"/>
    <property type="match status" value="2"/>
</dbReference>
<accession>A0ABY7KT70</accession>
<feature type="domain" description="Novel STAND NTPase 1" evidence="4">
    <location>
        <begin position="245"/>
        <end position="658"/>
    </location>
</feature>
<feature type="repeat" description="WD" evidence="3">
    <location>
        <begin position="1365"/>
        <end position="1406"/>
    </location>
</feature>
<feature type="repeat" description="WD" evidence="3">
    <location>
        <begin position="816"/>
        <end position="857"/>
    </location>
</feature>
<name>A0ABY7KT70_9ACTN</name>
<feature type="repeat" description="WD" evidence="3">
    <location>
        <begin position="906"/>
        <end position="947"/>
    </location>
</feature>
<protein>
    <submittedName>
        <fullName evidence="5">Caspase family protein</fullName>
    </submittedName>
</protein>
<dbReference type="InterPro" id="IPR019775">
    <property type="entry name" value="WD40_repeat_CS"/>
</dbReference>
<keyword evidence="6" id="KW-1185">Reference proteome</keyword>
<dbReference type="NCBIfam" id="NF047832">
    <property type="entry name" value="caspase_w_EACC1"/>
    <property type="match status" value="1"/>
</dbReference>
<dbReference type="Pfam" id="PF20703">
    <property type="entry name" value="nSTAND1"/>
    <property type="match status" value="1"/>
</dbReference>
<feature type="repeat" description="WD" evidence="3">
    <location>
        <begin position="1090"/>
        <end position="1122"/>
    </location>
</feature>
<dbReference type="SMART" id="SM00320">
    <property type="entry name" value="WD40"/>
    <property type="match status" value="12"/>
</dbReference>
<evidence type="ECO:0000313" key="5">
    <source>
        <dbReference type="EMBL" id="WAZ26592.1"/>
    </source>
</evidence>
<evidence type="ECO:0000313" key="6">
    <source>
        <dbReference type="Proteomes" id="UP001164439"/>
    </source>
</evidence>
<sequence>MRTTVLDLAQALTERCGMPSDAVRTLLDPASPVELGDAIGTTVDEAEGLLVVYFVGHGLVDQSSVLHLSTACTDTRATRLSHTALPYPVLRQYALEFLNSGFDRSLVVVLDCCFSGRAVRPLGPGGVDDTVVQIAGVNGGYVLTSAGRDELALAPEGQRHTAFSGALLRLLDAGDRDGPAELSLDDVFRSLTRTLHAAQAPKPQRFVEGRANELILAPNPAYRATAAARRPDGGRAVMGASQVRPYKGLARFDVSDAAWFFGREVLTRTVVGRLARHCDDAVPLALIGCSGSGKSSLLRAGLIPALRQGELGIAGSATWPRLLLTPTADPLGMLAAAAGRLSDDDPGDLAARLRADPAQLSSVLRRSLKGQAGGRVVIIVDQFEELFTQCADAEDRRVFLEALCGAARGADGEPSALVVIGLRADFYEACLARPELVPSLVAGPVVVGAMTVPELRASITLPAIRAGLELEPGLVDLLLADLGVRVGDDDEETAQSYEAGRLPLLAHALLMAWQRRKGDALTTADYRRAEGIAGALSATAEGALHRLDEPAREAARILLLRLVQVGDGAHDTRRRWSRQRLLASLPDLARGAAVIEAFTAEDTRLLSVEQDSVEIVHETLLSAWPRLQAWITADRARLLAEQQLNDAAHAWEQARRDPELLFGGVRLELARRVTEDEGGPGALTSSARDFVAAALARVREEAAAALRRTRRRRTGLLAGGCVLVVLALVFGLLWKSSLEQEQRAERQHTVATAQGLVFRAESLRDVDLTTALRLGVAAHTLDAKAESRAGLVAGLLQRRDALYLDTPTGHVTSTGASGRGGAVDEVAYSPSGRVLASAGADGSFTLWDVTNRARPLRLSRTPAGSGALLALGFAAKGKLLATGDTQGVVRLWDISRPGRPRQSAALRGHGKRVEALAVSPDGQTLLAATGGQDAVLWDISDGAEPRKLTRLESGSAGPVRAVAYSDEGATVIVSGDGDAPAVWDVRRPGTPVPLGYIPSHSAVVQSVAFAPGSRLVATAGDDGMVELWDLNRAIDEADQGVLASISAHPLAARDVAFSHDGQTLATAGADGSVYLWDVTRPSAPERVAAFTGHTQQVRSVAFSPDDQSVLSGGDDGPVALWDATAHITGHAVSVLSRPGGEAKTVDFGLQGHLLGIFQGEFEDRAELRDLSTPNRPRDLASLDMGGAWLWAAAFSTDRRLLATGTDQNETLLWDISDQAHPRRLARLPGLDGQNTAVAFQPHGPLLATATGDGRQGDASTILWDVSQPTAPRRLQKLPDGPVTSLTFSRDGSTLVTTTYGKAHIWQVTPKGRARHLAAFSDAEQRVETSALSADRRTVAIAETASQRVALYDVRDRSRPRRLAELPSTAAPVRALAFSPTDALLAVGAQDGSIVLWDITQRTHPRQLTELNGIRSGVTLLAFGPDGRHLAATEDGVDVAAGRTIVWDISRIAAVVTQPVQRACALAGRGLSRQEWPRYTDGLPYQNTCGSR</sequence>
<dbReference type="InterPro" id="IPR027417">
    <property type="entry name" value="P-loop_NTPase"/>
</dbReference>
<evidence type="ECO:0000256" key="1">
    <source>
        <dbReference type="ARBA" id="ARBA00022574"/>
    </source>
</evidence>
<dbReference type="Pfam" id="PF00400">
    <property type="entry name" value="WD40"/>
    <property type="match status" value="7"/>
</dbReference>
<dbReference type="InterPro" id="IPR015943">
    <property type="entry name" value="WD40/YVTN_repeat-like_dom_sf"/>
</dbReference>
<evidence type="ECO:0000256" key="3">
    <source>
        <dbReference type="PROSITE-ProRule" id="PRU00221"/>
    </source>
</evidence>